<proteinExistence type="predicted"/>
<dbReference type="Proteomes" id="UP000244083">
    <property type="component" value="Unassembled WGS sequence"/>
</dbReference>
<sequence length="76" mass="8551">MAKGSIIMEINADALKNFQDSKFNFVDADGNDVDFDNLDESVKYTLRDGETVIEDDMHAKDVVDTINNEYGKTMNV</sequence>
<evidence type="ECO:0000313" key="10">
    <source>
        <dbReference type="Proteomes" id="UP000276940"/>
    </source>
</evidence>
<evidence type="ECO:0000313" key="4">
    <source>
        <dbReference type="EMBL" id="PWT36537.1"/>
    </source>
</evidence>
<evidence type="ECO:0000313" key="6">
    <source>
        <dbReference type="EMBL" id="RMX26483.1"/>
    </source>
</evidence>
<dbReference type="EMBL" id="QAZN01000005">
    <property type="protein sequence ID" value="PTV04326.1"/>
    <property type="molecule type" value="Genomic_DNA"/>
</dbReference>
<dbReference type="EMBL" id="WJND01000007">
    <property type="protein sequence ID" value="MRG89456.1"/>
    <property type="molecule type" value="Genomic_DNA"/>
</dbReference>
<dbReference type="Proteomes" id="UP000245980">
    <property type="component" value="Unassembled WGS sequence"/>
</dbReference>
<accession>A0A2T5Q4C9</accession>
<evidence type="ECO:0000313" key="1">
    <source>
        <dbReference type="EMBL" id="MRG75955.1"/>
    </source>
</evidence>
<dbReference type="EMBL" id="WJMV01000042">
    <property type="protein sequence ID" value="MRG75955.1"/>
    <property type="molecule type" value="Genomic_DNA"/>
</dbReference>
<comment type="caution">
    <text evidence="3">The sequence shown here is derived from an EMBL/GenBank/DDBJ whole genome shotgun (WGS) entry which is preliminary data.</text>
</comment>
<evidence type="ECO:0000313" key="8">
    <source>
        <dbReference type="Proteomes" id="UP000245735"/>
    </source>
</evidence>
<organism evidence="3 7">
    <name type="scientific">Limosilactobacillus reuteri</name>
    <name type="common">Lactobacillus reuteri</name>
    <dbReference type="NCBI Taxonomy" id="1598"/>
    <lineage>
        <taxon>Bacteria</taxon>
        <taxon>Bacillati</taxon>
        <taxon>Bacillota</taxon>
        <taxon>Bacilli</taxon>
        <taxon>Lactobacillales</taxon>
        <taxon>Lactobacillaceae</taxon>
        <taxon>Limosilactobacillus</taxon>
    </lineage>
</organism>
<dbReference type="EMBL" id="QGHV01000076">
    <property type="protein sequence ID" value="PWT36537.1"/>
    <property type="molecule type" value="Genomic_DNA"/>
</dbReference>
<dbReference type="Proteomes" id="UP000452188">
    <property type="component" value="Unassembled WGS sequence"/>
</dbReference>
<evidence type="ECO:0000313" key="12">
    <source>
        <dbReference type="Proteomes" id="UP000460207"/>
    </source>
</evidence>
<reference evidence="3" key="2">
    <citation type="journal article" date="2018" name="Genome Announc.">
        <title>Fifty-Six Draft Genome Sequences of 10 Lactobacillus Species from 22 Commercial Dietary Supplements.</title>
        <authorList>
            <person name="Gangiredla J."/>
            <person name="Barnaba T.J."/>
            <person name="Mammel M.K."/>
            <person name="Lacher D.W."/>
            <person name="Elkins C.A."/>
            <person name="Lampel K.A."/>
            <person name="Whitehouse C.A."/>
            <person name="Tartera C."/>
        </authorList>
    </citation>
    <scope>NUCLEOTIDE SEQUENCE</scope>
    <source>
        <strain evidence="3">DS12_10</strain>
    </source>
</reference>
<dbReference type="Proteomes" id="UP000245735">
    <property type="component" value="Unassembled WGS sequence"/>
</dbReference>
<evidence type="ECO:0000313" key="9">
    <source>
        <dbReference type="Proteomes" id="UP000245980"/>
    </source>
</evidence>
<reference evidence="6 10" key="3">
    <citation type="journal article" date="2018" name="J Appl Environ Microbiol">
        <title>The gut symbionts Lactobacillus reuteri R2lc and 2010 encode a polyketide synthase cluster that activates the mammalian aryl-hydrocarbon receptor.</title>
        <authorList>
            <person name="Ozcam M."/>
            <person name="Roos S."/>
            <person name="Van Pijkeren J.P."/>
        </authorList>
    </citation>
    <scope>NUCLEOTIDE SEQUENCE [LARGE SCALE GENOMIC DNA]</scope>
    <source>
        <strain evidence="6 10">R2lc</strain>
    </source>
</reference>
<evidence type="ECO:0000313" key="3">
    <source>
        <dbReference type="EMBL" id="PTV04326.1"/>
    </source>
</evidence>
<protein>
    <submittedName>
        <fullName evidence="3">Uncharacterized protein</fullName>
    </submittedName>
</protein>
<name>A0A2T5Q4C9_LIMRT</name>
<reference evidence="4" key="5">
    <citation type="submission" date="2018-05" db="EMBL/GenBank/DDBJ databases">
        <authorList>
            <person name="Peng X.Y."/>
            <person name="Xu Y.F."/>
            <person name="Luo D."/>
            <person name="Yu J."/>
            <person name="Gu J.Y."/>
        </authorList>
    </citation>
    <scope>NUCLEOTIDE SEQUENCE</scope>
    <source>
        <strain evidence="5">LR10</strain>
        <strain evidence="4">LR9</strain>
    </source>
</reference>
<gene>
    <name evidence="6" type="ORF">C5O77_02310</name>
    <name evidence="3" type="ORF">DB325_04595</name>
    <name evidence="5" type="ORF">DKZ22_06740</name>
    <name evidence="4" type="ORF">DKZ35_09835</name>
    <name evidence="2" type="ORF">GIX76_05595</name>
    <name evidence="1" type="ORF">GIX79_09400</name>
</gene>
<evidence type="ECO:0000313" key="5">
    <source>
        <dbReference type="EMBL" id="PWT41358.1"/>
    </source>
</evidence>
<reference evidence="8 9" key="1">
    <citation type="journal article" date="2018" name="Front. Microbiol.">
        <title>Comparative Genomics of the Herbivore Gut Symbiont Lactobacillus reuteri Reveals Genetic Diversity and Lifestyle Adaptation.</title>
        <authorList>
            <person name="Zhao J."/>
        </authorList>
    </citation>
    <scope>NUCLEOTIDE SEQUENCE [LARGE SCALE GENOMIC DNA]</scope>
    <source>
        <strain evidence="5 9">LR10</strain>
        <strain evidence="8">LR9</strain>
    </source>
</reference>
<dbReference type="Proteomes" id="UP000460207">
    <property type="component" value="Unassembled WGS sequence"/>
</dbReference>
<dbReference type="EMBL" id="QGHT01000025">
    <property type="protein sequence ID" value="PWT41358.1"/>
    <property type="molecule type" value="Genomic_DNA"/>
</dbReference>
<reference evidence="7" key="4">
    <citation type="submission" date="2018-04" db="EMBL/GenBank/DDBJ databases">
        <title>Draft Genome Sequences of 10 Lactobacillus Species from 22 Commercial Probiotic Products.</title>
        <authorList>
            <person name="Gangiredla J."/>
            <person name="Barnaba T.J."/>
            <person name="Mammel M.K."/>
            <person name="Lacher D.W."/>
            <person name="Elkins C.A."/>
            <person name="Lampel K.A."/>
            <person name="Whitehouse C.A."/>
            <person name="Tartera C."/>
        </authorList>
    </citation>
    <scope>NUCLEOTIDE SEQUENCE [LARGE SCALE GENOMIC DNA]</scope>
    <source>
        <strain evidence="7">DS12_10</strain>
    </source>
</reference>
<evidence type="ECO:0000313" key="7">
    <source>
        <dbReference type="Proteomes" id="UP000244083"/>
    </source>
</evidence>
<reference evidence="11 12" key="6">
    <citation type="submission" date="2019-11" db="EMBL/GenBank/DDBJ databases">
        <title>Draft genome sequence of 12 host-associated Lactobacillus reuteri rodent strains.</title>
        <authorList>
            <person name="Zhang S."/>
            <person name="Ozcam M."/>
            <person name="Van Pijkeren J.P."/>
        </authorList>
    </citation>
    <scope>NUCLEOTIDE SEQUENCE [LARGE SCALE GENOMIC DNA]</scope>
    <source>
        <strain evidence="1 11">6799jm-1</strain>
        <strain evidence="2 12">N4I</strain>
    </source>
</reference>
<dbReference type="Proteomes" id="UP000276940">
    <property type="component" value="Unassembled WGS sequence"/>
</dbReference>
<dbReference type="AlphaFoldDB" id="A0A2T5Q4C9"/>
<dbReference type="EMBL" id="PTLS01000018">
    <property type="protein sequence ID" value="RMX26483.1"/>
    <property type="molecule type" value="Genomic_DNA"/>
</dbReference>
<evidence type="ECO:0000313" key="11">
    <source>
        <dbReference type="Proteomes" id="UP000452188"/>
    </source>
</evidence>
<evidence type="ECO:0000313" key="2">
    <source>
        <dbReference type="EMBL" id="MRG89456.1"/>
    </source>
</evidence>
<dbReference type="RefSeq" id="WP_019253414.1">
    <property type="nucleotide sequence ID" value="NZ_CP054657.1"/>
</dbReference>